<dbReference type="Pfam" id="PF03807">
    <property type="entry name" value="F420_oxidored"/>
    <property type="match status" value="1"/>
</dbReference>
<keyword evidence="3" id="KW-0641">Proline biosynthesis</keyword>
<comment type="similarity">
    <text evidence="1 3">Belongs to the pyrroline-5-carboxylate reductase family.</text>
</comment>
<feature type="binding site" evidence="4">
    <location>
        <begin position="66"/>
        <end position="69"/>
    </location>
    <ligand>
        <name>NADP(+)</name>
        <dbReference type="ChEBI" id="CHEBI:58349"/>
    </ligand>
</feature>
<feature type="domain" description="Pyrroline-5-carboxylate reductase dimerisation" evidence="6">
    <location>
        <begin position="156"/>
        <end position="259"/>
    </location>
</feature>
<dbReference type="PANTHER" id="PTHR11645">
    <property type="entry name" value="PYRROLINE-5-CARBOXYLATE REDUCTASE"/>
    <property type="match status" value="1"/>
</dbReference>
<reference evidence="7" key="1">
    <citation type="submission" date="2020-10" db="EMBL/GenBank/DDBJ databases">
        <title>Microbiome of the Black Sea water column analyzed by genome centric metagenomics.</title>
        <authorList>
            <person name="Cabello-Yeves P.J."/>
            <person name="Callieri C."/>
            <person name="Picazo A."/>
            <person name="Mehrshad M."/>
            <person name="Haro-Moreno J.M."/>
            <person name="Roda-Garcia J."/>
            <person name="Dzembekova N."/>
            <person name="Slabakova V."/>
            <person name="Slabakova N."/>
            <person name="Moncheva S."/>
            <person name="Rodriguez-Valera F."/>
        </authorList>
    </citation>
    <scope>NUCLEOTIDE SEQUENCE</scope>
    <source>
        <strain evidence="7">BS30m-G43</strain>
    </source>
</reference>
<accession>A0A937J7K9</accession>
<dbReference type="InterPro" id="IPR000304">
    <property type="entry name" value="Pyrroline-COOH_reductase"/>
</dbReference>
<name>A0A937J7K9_9GAMM</name>
<evidence type="ECO:0000313" key="8">
    <source>
        <dbReference type="Proteomes" id="UP000705230"/>
    </source>
</evidence>
<keyword evidence="3" id="KW-0963">Cytoplasm</keyword>
<comment type="catalytic activity">
    <reaction evidence="3">
        <text>L-proline + NAD(+) = (S)-1-pyrroline-5-carboxylate + NADH + 2 H(+)</text>
        <dbReference type="Rhea" id="RHEA:14105"/>
        <dbReference type="ChEBI" id="CHEBI:15378"/>
        <dbReference type="ChEBI" id="CHEBI:17388"/>
        <dbReference type="ChEBI" id="CHEBI:57540"/>
        <dbReference type="ChEBI" id="CHEBI:57945"/>
        <dbReference type="ChEBI" id="CHEBI:60039"/>
        <dbReference type="EC" id="1.5.1.2"/>
    </reaction>
</comment>
<dbReference type="GO" id="GO:0005737">
    <property type="term" value="C:cytoplasm"/>
    <property type="evidence" value="ECO:0007669"/>
    <property type="project" value="UniProtKB-SubCell"/>
</dbReference>
<comment type="pathway">
    <text evidence="3">Amino-acid biosynthesis; L-proline biosynthesis; L-proline from L-glutamate 5-semialdehyde: step 1/1.</text>
</comment>
<dbReference type="SUPFAM" id="SSF48179">
    <property type="entry name" value="6-phosphogluconate dehydrogenase C-terminal domain-like"/>
    <property type="match status" value="1"/>
</dbReference>
<dbReference type="EC" id="1.5.1.2" evidence="3"/>
<dbReference type="PANTHER" id="PTHR11645:SF49">
    <property type="entry name" value="PYRROLINE-5-CARBOXYLATE REDUCTASE 1"/>
    <property type="match status" value="1"/>
</dbReference>
<dbReference type="InterPro" id="IPR036291">
    <property type="entry name" value="NAD(P)-bd_dom_sf"/>
</dbReference>
<gene>
    <name evidence="3" type="primary">proC</name>
    <name evidence="7" type="ORF">ISR29_03180</name>
</gene>
<dbReference type="Proteomes" id="UP000705230">
    <property type="component" value="Unassembled WGS sequence"/>
</dbReference>
<dbReference type="AlphaFoldDB" id="A0A937J7K9"/>
<comment type="caution">
    <text evidence="7">The sequence shown here is derived from an EMBL/GenBank/DDBJ whole genome shotgun (WGS) entry which is preliminary data.</text>
</comment>
<evidence type="ECO:0000259" key="5">
    <source>
        <dbReference type="Pfam" id="PF03807"/>
    </source>
</evidence>
<feature type="domain" description="Pyrroline-5-carboxylate reductase catalytic N-terminal" evidence="5">
    <location>
        <begin position="3"/>
        <end position="94"/>
    </location>
</feature>
<keyword evidence="3 4" id="KW-0521">NADP</keyword>
<dbReference type="EMBL" id="JADHSG010000003">
    <property type="protein sequence ID" value="MBL6903185.1"/>
    <property type="molecule type" value="Genomic_DNA"/>
</dbReference>
<evidence type="ECO:0000256" key="2">
    <source>
        <dbReference type="ARBA" id="ARBA00023002"/>
    </source>
</evidence>
<dbReference type="InterPro" id="IPR028939">
    <property type="entry name" value="P5C_Rdtase_cat_N"/>
</dbReference>
<dbReference type="Pfam" id="PF14748">
    <property type="entry name" value="P5CR_dimer"/>
    <property type="match status" value="1"/>
</dbReference>
<dbReference type="PIRSF" id="PIRSF000193">
    <property type="entry name" value="Pyrrol-5-carb_rd"/>
    <property type="match status" value="1"/>
</dbReference>
<dbReference type="InterPro" id="IPR008927">
    <property type="entry name" value="6-PGluconate_DH-like_C_sf"/>
</dbReference>
<protein>
    <recommendedName>
        <fullName evidence="3">Pyrroline-5-carboxylate reductase</fullName>
        <shortName evidence="3">P5C reductase</shortName>
        <shortName evidence="3">P5CR</shortName>
        <ecNumber evidence="3">1.5.1.2</ecNumber>
    </recommendedName>
    <alternativeName>
        <fullName evidence="3">PCA reductase</fullName>
    </alternativeName>
</protein>
<dbReference type="SUPFAM" id="SSF51735">
    <property type="entry name" value="NAD(P)-binding Rossmann-fold domains"/>
    <property type="match status" value="1"/>
</dbReference>
<keyword evidence="2 3" id="KW-0560">Oxidoreductase</keyword>
<proteinExistence type="inferred from homology"/>
<comment type="function">
    <text evidence="3">Catalyzes the reduction of 1-pyrroline-5-carboxylate (PCA) to L-proline.</text>
</comment>
<sequence>MKKILFYGAGNISQSIIKGLINSGISKKNILCIDRNPVNTEKLLKIGIKSVSKKQLNNEIDMIILAVKPKDAFQACQEIAKKMDNLNIVSLVAGIKLHKIEQHFKKAKVARAMPITASAYGKGITAIYGKPASRILINKTKKLFNQVGTSIILKKESEINNFTGLIGSGPAYFFYLLKVYEKRVLKLCEGDKKVANKIISIFLDGISSSVAADISMDEAINIIASKKGTTEAGINSLKGNNVLQLFEKGIISAVRRSKEISDEY</sequence>
<evidence type="ECO:0000256" key="1">
    <source>
        <dbReference type="ARBA" id="ARBA00005525"/>
    </source>
</evidence>
<dbReference type="Gene3D" id="1.10.3730.10">
    <property type="entry name" value="ProC C-terminal domain-like"/>
    <property type="match status" value="1"/>
</dbReference>
<evidence type="ECO:0000256" key="4">
    <source>
        <dbReference type="PIRSR" id="PIRSR000193-1"/>
    </source>
</evidence>
<dbReference type="InterPro" id="IPR029036">
    <property type="entry name" value="P5CR_dimer"/>
</dbReference>
<keyword evidence="3" id="KW-0028">Amino-acid biosynthesis</keyword>
<comment type="subcellular location">
    <subcellularLocation>
        <location evidence="3">Cytoplasm</location>
    </subcellularLocation>
</comment>
<dbReference type="HAMAP" id="MF_01925">
    <property type="entry name" value="P5C_reductase"/>
    <property type="match status" value="1"/>
</dbReference>
<dbReference type="GO" id="GO:0004735">
    <property type="term" value="F:pyrroline-5-carboxylate reductase activity"/>
    <property type="evidence" value="ECO:0007669"/>
    <property type="project" value="UniProtKB-UniRule"/>
</dbReference>
<evidence type="ECO:0000259" key="6">
    <source>
        <dbReference type="Pfam" id="PF14748"/>
    </source>
</evidence>
<organism evidence="7 8">
    <name type="scientific">SAR86 cluster bacterium</name>
    <dbReference type="NCBI Taxonomy" id="2030880"/>
    <lineage>
        <taxon>Bacteria</taxon>
        <taxon>Pseudomonadati</taxon>
        <taxon>Pseudomonadota</taxon>
        <taxon>Gammaproteobacteria</taxon>
        <taxon>SAR86 cluster</taxon>
    </lineage>
</organism>
<evidence type="ECO:0000256" key="3">
    <source>
        <dbReference type="HAMAP-Rule" id="MF_01925"/>
    </source>
</evidence>
<dbReference type="Gene3D" id="3.40.50.720">
    <property type="entry name" value="NAD(P)-binding Rossmann-like Domain"/>
    <property type="match status" value="1"/>
</dbReference>
<comment type="catalytic activity">
    <reaction evidence="3">
        <text>L-proline + NADP(+) = (S)-1-pyrroline-5-carboxylate + NADPH + 2 H(+)</text>
        <dbReference type="Rhea" id="RHEA:14109"/>
        <dbReference type="ChEBI" id="CHEBI:15378"/>
        <dbReference type="ChEBI" id="CHEBI:17388"/>
        <dbReference type="ChEBI" id="CHEBI:57783"/>
        <dbReference type="ChEBI" id="CHEBI:58349"/>
        <dbReference type="ChEBI" id="CHEBI:60039"/>
        <dbReference type="EC" id="1.5.1.2"/>
    </reaction>
</comment>
<evidence type="ECO:0000313" key="7">
    <source>
        <dbReference type="EMBL" id="MBL6903185.1"/>
    </source>
</evidence>
<dbReference type="GO" id="GO:0055129">
    <property type="term" value="P:L-proline biosynthetic process"/>
    <property type="evidence" value="ECO:0007669"/>
    <property type="project" value="UniProtKB-UniRule"/>
</dbReference>